<dbReference type="RefSeq" id="WP_146172600.1">
    <property type="nucleotide sequence ID" value="NZ_PZJX01000050.1"/>
</dbReference>
<dbReference type="AlphaFoldDB" id="A0A2T4IP32"/>
<accession>A0A2T4IP32</accession>
<evidence type="ECO:0000256" key="1">
    <source>
        <dbReference type="SAM" id="Phobius"/>
    </source>
</evidence>
<feature type="transmembrane region" description="Helical" evidence="1">
    <location>
        <begin position="81"/>
        <end position="100"/>
    </location>
</feature>
<dbReference type="Proteomes" id="UP000240259">
    <property type="component" value="Unassembled WGS sequence"/>
</dbReference>
<evidence type="ECO:0000313" key="2">
    <source>
        <dbReference type="EMBL" id="PTE07379.1"/>
    </source>
</evidence>
<dbReference type="OrthoDB" id="9969471at2"/>
<gene>
    <name evidence="2" type="ORF">C9427_27135</name>
</gene>
<keyword evidence="1" id="KW-1133">Transmembrane helix</keyword>
<feature type="transmembrane region" description="Helical" evidence="1">
    <location>
        <begin position="12"/>
        <end position="33"/>
    </location>
</feature>
<keyword evidence="3" id="KW-1185">Reference proteome</keyword>
<proteinExistence type="predicted"/>
<organism evidence="2 3">
    <name type="scientific">Mesorhizobium helmanticense</name>
    <dbReference type="NCBI Taxonomy" id="1776423"/>
    <lineage>
        <taxon>Bacteria</taxon>
        <taxon>Pseudomonadati</taxon>
        <taxon>Pseudomonadota</taxon>
        <taxon>Alphaproteobacteria</taxon>
        <taxon>Hyphomicrobiales</taxon>
        <taxon>Phyllobacteriaceae</taxon>
        <taxon>Mesorhizobium</taxon>
    </lineage>
</organism>
<comment type="caution">
    <text evidence="2">The sequence shown here is derived from an EMBL/GenBank/DDBJ whole genome shotgun (WGS) entry which is preliminary data.</text>
</comment>
<reference evidence="2 3" key="1">
    <citation type="submission" date="2018-03" db="EMBL/GenBank/DDBJ databases">
        <title>Genome sequence of the symbiotic type strain Mesorhizobium helmanticense CSLC115NT isolated from Lotus corniculatus nodules.</title>
        <authorList>
            <person name="Sannazzaro A.I."/>
            <person name="Torres Tejerizo G.A."/>
            <person name="Dip D."/>
            <person name="Caballero M."/>
            <person name="Pistorio M."/>
            <person name="Estrella M.J."/>
        </authorList>
    </citation>
    <scope>NUCLEOTIDE SEQUENCE [LARGE SCALE GENOMIC DNA]</scope>
    <source>
        <strain evidence="2 3">CSLC115N</strain>
    </source>
</reference>
<protein>
    <submittedName>
        <fullName evidence="2">Uncharacterized protein</fullName>
    </submittedName>
</protein>
<sequence>MAQRITIILRVTLCYLAGVIESLLTFALFASFATPQRYAALNDHLTGFVLVLAAGLLVSWPLWLTAVVVAFVFARSVAASPGLWTAAATLIVAGFSYGALPFDGEIRSVATVGTLAAALAGISFYCWSVSSPVRPVSN</sequence>
<keyword evidence="1" id="KW-0472">Membrane</keyword>
<evidence type="ECO:0000313" key="3">
    <source>
        <dbReference type="Proteomes" id="UP000240259"/>
    </source>
</evidence>
<dbReference type="EMBL" id="PZJX01000050">
    <property type="protein sequence ID" value="PTE07379.1"/>
    <property type="molecule type" value="Genomic_DNA"/>
</dbReference>
<name>A0A2T4IP32_9HYPH</name>
<feature type="transmembrane region" description="Helical" evidence="1">
    <location>
        <begin position="45"/>
        <end position="74"/>
    </location>
</feature>
<feature type="transmembrane region" description="Helical" evidence="1">
    <location>
        <begin position="106"/>
        <end position="127"/>
    </location>
</feature>
<keyword evidence="1" id="KW-0812">Transmembrane</keyword>